<organism evidence="1 2">
    <name type="scientific">Nibrella saemangeumensis</name>
    <dbReference type="NCBI Taxonomy" id="1084526"/>
    <lineage>
        <taxon>Bacteria</taxon>
        <taxon>Pseudomonadati</taxon>
        <taxon>Bacteroidota</taxon>
        <taxon>Cytophagia</taxon>
        <taxon>Cytophagales</taxon>
        <taxon>Spirosomataceae</taxon>
        <taxon>Nibrella</taxon>
    </lineage>
</organism>
<name>A0ABP8MA28_9BACT</name>
<sequence length="331" mass="35485">MYYKAILKSLSVVLLTLVFENCQQPIDNLRPDAEAAKTEASAKKPVKTAQVVGPYTVTFISMVQPVGTTNSVFTYTVQRTGPAQGNGLSHIIFSLGECLNSSNVIAATIDGNSFSNLAFSEGKGTGCNPTGSILKFDNLADNISNGQVHTFTFTVNKIVGVADGSIFTKAGRNCYSGTLSTPACVTTYELGGRMEIRYCTQYPTGSGIPGSYGIHIEGIPVLLKQNGQTIMTTQTDCNGYFKFTGIPAGSSYFVVVESTPARSFKYIHVMVDPMTIPSAYYDTHKNNVDFWLDDFMPGECGDPANADNPIPEVNSGFIRLDPFVGSGICGL</sequence>
<protein>
    <recommendedName>
        <fullName evidence="3">Carboxypeptidase regulatory-like domain-containing protein</fullName>
    </recommendedName>
</protein>
<dbReference type="InterPro" id="IPR013783">
    <property type="entry name" value="Ig-like_fold"/>
</dbReference>
<reference evidence="2" key="1">
    <citation type="journal article" date="2019" name="Int. J. Syst. Evol. Microbiol.">
        <title>The Global Catalogue of Microorganisms (GCM) 10K type strain sequencing project: providing services to taxonomists for standard genome sequencing and annotation.</title>
        <authorList>
            <consortium name="The Broad Institute Genomics Platform"/>
            <consortium name="The Broad Institute Genome Sequencing Center for Infectious Disease"/>
            <person name="Wu L."/>
            <person name="Ma J."/>
        </authorList>
    </citation>
    <scope>NUCLEOTIDE SEQUENCE [LARGE SCALE GENOMIC DNA]</scope>
    <source>
        <strain evidence="2">JCM 17927</strain>
    </source>
</reference>
<dbReference type="Gene3D" id="2.60.40.10">
    <property type="entry name" value="Immunoglobulins"/>
    <property type="match status" value="1"/>
</dbReference>
<dbReference type="SUPFAM" id="SSF117074">
    <property type="entry name" value="Hypothetical protein PA1324"/>
    <property type="match status" value="1"/>
</dbReference>
<dbReference type="EMBL" id="BAABHD010000002">
    <property type="protein sequence ID" value="GAA4446448.1"/>
    <property type="molecule type" value="Genomic_DNA"/>
</dbReference>
<comment type="caution">
    <text evidence="1">The sequence shown here is derived from an EMBL/GenBank/DDBJ whole genome shotgun (WGS) entry which is preliminary data.</text>
</comment>
<evidence type="ECO:0008006" key="3">
    <source>
        <dbReference type="Google" id="ProtNLM"/>
    </source>
</evidence>
<evidence type="ECO:0000313" key="1">
    <source>
        <dbReference type="EMBL" id="GAA4446448.1"/>
    </source>
</evidence>
<dbReference type="Proteomes" id="UP001501175">
    <property type="component" value="Unassembled WGS sequence"/>
</dbReference>
<keyword evidence="2" id="KW-1185">Reference proteome</keyword>
<gene>
    <name evidence="1" type="ORF">GCM10023189_01590</name>
</gene>
<proteinExistence type="predicted"/>
<evidence type="ECO:0000313" key="2">
    <source>
        <dbReference type="Proteomes" id="UP001501175"/>
    </source>
</evidence>
<accession>A0ABP8MA28</accession>
<dbReference type="RefSeq" id="WP_345239674.1">
    <property type="nucleotide sequence ID" value="NZ_BAABHD010000002.1"/>
</dbReference>